<dbReference type="InterPro" id="IPR020138">
    <property type="entry name" value="Uncharacterised_YqzF"/>
</dbReference>
<dbReference type="EMBL" id="JBHMDO010000010">
    <property type="protein sequence ID" value="MFB9325315.1"/>
    <property type="molecule type" value="Genomic_DNA"/>
</dbReference>
<keyword evidence="1" id="KW-1133">Transmembrane helix</keyword>
<comment type="caution">
    <text evidence="2">The sequence shown here is derived from an EMBL/GenBank/DDBJ whole genome shotgun (WGS) entry which is preliminary data.</text>
</comment>
<protein>
    <submittedName>
        <fullName evidence="2">DUF2627 family protein</fullName>
    </submittedName>
</protein>
<dbReference type="Proteomes" id="UP001589747">
    <property type="component" value="Unassembled WGS sequence"/>
</dbReference>
<dbReference type="RefSeq" id="WP_377490905.1">
    <property type="nucleotide sequence ID" value="NZ_JBHMDO010000010.1"/>
</dbReference>
<proteinExistence type="predicted"/>
<reference evidence="2 3" key="1">
    <citation type="submission" date="2024-09" db="EMBL/GenBank/DDBJ databases">
        <authorList>
            <person name="Sun Q."/>
            <person name="Mori K."/>
        </authorList>
    </citation>
    <scope>NUCLEOTIDE SEQUENCE [LARGE SCALE GENOMIC DNA]</scope>
    <source>
        <strain evidence="2 3">TISTR 2452</strain>
    </source>
</reference>
<feature type="transmembrane region" description="Helical" evidence="1">
    <location>
        <begin position="7"/>
        <end position="28"/>
    </location>
</feature>
<evidence type="ECO:0000313" key="3">
    <source>
        <dbReference type="Proteomes" id="UP001589747"/>
    </source>
</evidence>
<organism evidence="2 3">
    <name type="scientific">Paenibacillus aurantiacus</name>
    <dbReference type="NCBI Taxonomy" id="1936118"/>
    <lineage>
        <taxon>Bacteria</taxon>
        <taxon>Bacillati</taxon>
        <taxon>Bacillota</taxon>
        <taxon>Bacilli</taxon>
        <taxon>Bacillales</taxon>
        <taxon>Paenibacillaceae</taxon>
        <taxon>Paenibacillus</taxon>
    </lineage>
</organism>
<accession>A0ABV5KJB2</accession>
<dbReference type="Pfam" id="PF11118">
    <property type="entry name" value="DUF2627"/>
    <property type="match status" value="1"/>
</dbReference>
<gene>
    <name evidence="2" type="ORF">ACFFSY_05190</name>
</gene>
<keyword evidence="1" id="KW-0472">Membrane</keyword>
<keyword evidence="3" id="KW-1185">Reference proteome</keyword>
<feature type="transmembrane region" description="Helical" evidence="1">
    <location>
        <begin position="54"/>
        <end position="74"/>
    </location>
</feature>
<evidence type="ECO:0000313" key="2">
    <source>
        <dbReference type="EMBL" id="MFB9325315.1"/>
    </source>
</evidence>
<sequence>MKPVIARFIAILLLVIPGIGATYGFLLMKDAVFHYFSSFAHEEAAARSFEFGRFIAGFLLFGVGVGFIGGWTFFRDRKRNYVAPRFRQKRPRPPRPGAGQSGS</sequence>
<keyword evidence="1" id="KW-0812">Transmembrane</keyword>
<evidence type="ECO:0000256" key="1">
    <source>
        <dbReference type="SAM" id="Phobius"/>
    </source>
</evidence>
<name>A0ABV5KJB2_9BACL</name>